<feature type="compositionally biased region" description="Basic and acidic residues" evidence="1">
    <location>
        <begin position="56"/>
        <end position="66"/>
    </location>
</feature>
<accession>Q4JVX6</accession>
<reference evidence="3 4" key="1">
    <citation type="journal article" date="2005" name="J. Bacteriol.">
        <title>Complete genome sequence and analysis of the multiresistant nosocomial pathogen Corynebacterium jeikeium K411, a lipid-requiring bacterium of the human skin flora.</title>
        <authorList>
            <person name="Tauch A."/>
            <person name="Kaiser O."/>
            <person name="Hain T."/>
            <person name="Goesmann A."/>
            <person name="Weisshaar B."/>
            <person name="Albersmeier A."/>
            <person name="Bekel T."/>
            <person name="Bischoff N."/>
            <person name="Brune I."/>
            <person name="Chakraborty T."/>
            <person name="Kalinowski J."/>
            <person name="Meyer F."/>
            <person name="Rupp O."/>
            <person name="Schneiker S."/>
            <person name="Viehoever P."/>
            <person name="Puehler A."/>
        </authorList>
    </citation>
    <scope>NUCLEOTIDE SEQUENCE [LARGE SCALE GENOMIC DNA]</scope>
    <source>
        <strain evidence="3 4">K411</strain>
    </source>
</reference>
<organism evidence="3 4">
    <name type="scientific">Corynebacterium jeikeium (strain K411)</name>
    <dbReference type="NCBI Taxonomy" id="306537"/>
    <lineage>
        <taxon>Bacteria</taxon>
        <taxon>Bacillati</taxon>
        <taxon>Actinomycetota</taxon>
        <taxon>Actinomycetes</taxon>
        <taxon>Mycobacteriales</taxon>
        <taxon>Corynebacteriaceae</taxon>
        <taxon>Corynebacterium</taxon>
    </lineage>
</organism>
<dbReference type="OrthoDB" id="4428032at2"/>
<dbReference type="Proteomes" id="UP000000545">
    <property type="component" value="Chromosome"/>
</dbReference>
<protein>
    <submittedName>
        <fullName evidence="3">Putative secreted protein</fullName>
    </submittedName>
</protein>
<evidence type="ECO:0000313" key="4">
    <source>
        <dbReference type="Proteomes" id="UP000000545"/>
    </source>
</evidence>
<evidence type="ECO:0000313" key="3">
    <source>
        <dbReference type="EMBL" id="CAI37031.1"/>
    </source>
</evidence>
<dbReference type="RefSeq" id="WP_011273461.1">
    <property type="nucleotide sequence ID" value="NC_007164.1"/>
</dbReference>
<feature type="region of interest" description="Disordered" evidence="1">
    <location>
        <begin position="37"/>
        <end position="66"/>
    </location>
</feature>
<dbReference type="KEGG" id="cjk:jk0867"/>
<feature type="signal peptide" evidence="2">
    <location>
        <begin position="1"/>
        <end position="21"/>
    </location>
</feature>
<sequence>MKRVAASVFLIFLGFALTACGSEGDEAAVTGAFVETEELPTGDGPVDNSHSGGAESDGRMLKPEGHKGMWFETEPTDPWEHYVWASQKFVGDPIELPKLEGKDPDDPLAGLPDVCDEKVIERMKEVGFQLQSKDDDGLYYGCHFVETRPVGGAFVGELFALVLDTGRSINEFKKEVRYEPLRDDVSPIGLSKDSNDNECAVAQDKENATFYSVNGVLDVNRSAEEVCMLSDLFFQVFDNVS</sequence>
<dbReference type="PROSITE" id="PS51257">
    <property type="entry name" value="PROKAR_LIPOPROTEIN"/>
    <property type="match status" value="1"/>
</dbReference>
<dbReference type="STRING" id="306537.jk0867"/>
<gene>
    <name evidence="3" type="ordered locus">jk0867</name>
</gene>
<dbReference type="AlphaFoldDB" id="Q4JVX6"/>
<keyword evidence="2" id="KW-0732">Signal</keyword>
<keyword evidence="4" id="KW-1185">Reference proteome</keyword>
<evidence type="ECO:0000256" key="2">
    <source>
        <dbReference type="SAM" id="SignalP"/>
    </source>
</evidence>
<evidence type="ECO:0000256" key="1">
    <source>
        <dbReference type="SAM" id="MobiDB-lite"/>
    </source>
</evidence>
<dbReference type="eggNOG" id="ENOG5031IN4">
    <property type="taxonomic scope" value="Bacteria"/>
</dbReference>
<proteinExistence type="predicted"/>
<dbReference type="EMBL" id="CR931997">
    <property type="protein sequence ID" value="CAI37031.1"/>
    <property type="molecule type" value="Genomic_DNA"/>
</dbReference>
<name>Q4JVX6_CORJK</name>
<dbReference type="HOGENOM" id="CLU_1150354_0_0_11"/>
<feature type="chain" id="PRO_5004239480" evidence="2">
    <location>
        <begin position="22"/>
        <end position="241"/>
    </location>
</feature>